<organism evidence="1 2">
    <name type="scientific">Dactylosporangium vinaceum</name>
    <dbReference type="NCBI Taxonomy" id="53362"/>
    <lineage>
        <taxon>Bacteria</taxon>
        <taxon>Bacillati</taxon>
        <taxon>Actinomycetota</taxon>
        <taxon>Actinomycetes</taxon>
        <taxon>Micromonosporales</taxon>
        <taxon>Micromonosporaceae</taxon>
        <taxon>Dactylosporangium</taxon>
    </lineage>
</organism>
<accession>A0ABV5M0Y2</accession>
<name>A0ABV5M0Y2_9ACTN</name>
<reference evidence="1 2" key="1">
    <citation type="submission" date="2024-09" db="EMBL/GenBank/DDBJ databases">
        <authorList>
            <person name="Sun Q."/>
            <person name="Mori K."/>
        </authorList>
    </citation>
    <scope>NUCLEOTIDE SEQUENCE [LARGE SCALE GENOMIC DNA]</scope>
    <source>
        <strain evidence="1 2">JCM 3307</strain>
    </source>
</reference>
<proteinExistence type="predicted"/>
<dbReference type="Proteomes" id="UP001589608">
    <property type="component" value="Unassembled WGS sequence"/>
</dbReference>
<comment type="caution">
    <text evidence="1">The sequence shown here is derived from an EMBL/GenBank/DDBJ whole genome shotgun (WGS) entry which is preliminary data.</text>
</comment>
<dbReference type="EMBL" id="JBHMCA010000014">
    <property type="protein sequence ID" value="MFB9442519.1"/>
    <property type="molecule type" value="Genomic_DNA"/>
</dbReference>
<evidence type="ECO:0000313" key="1">
    <source>
        <dbReference type="EMBL" id="MFB9442519.1"/>
    </source>
</evidence>
<dbReference type="RefSeq" id="WP_223100888.1">
    <property type="nucleotide sequence ID" value="NZ_CP061913.1"/>
</dbReference>
<gene>
    <name evidence="1" type="ORF">ACFFTR_05390</name>
</gene>
<protein>
    <submittedName>
        <fullName evidence="1">Uncharacterized protein</fullName>
    </submittedName>
</protein>
<evidence type="ECO:0000313" key="2">
    <source>
        <dbReference type="Proteomes" id="UP001589608"/>
    </source>
</evidence>
<keyword evidence="2" id="KW-1185">Reference proteome</keyword>
<sequence>MTRPARLTPAACLARLPEPVLEIDEDDNPLDDLRAVELRRSVLAIAGLDHVSEMRLVDEFAARERAT</sequence>